<dbReference type="GO" id="GO:0009401">
    <property type="term" value="P:phosphoenolpyruvate-dependent sugar phosphotransferase system"/>
    <property type="evidence" value="ECO:0007669"/>
    <property type="project" value="InterPro"/>
</dbReference>
<dbReference type="PROSITE" id="PS51105">
    <property type="entry name" value="PTS_EIIC_TYPE_3"/>
    <property type="match status" value="1"/>
</dbReference>
<evidence type="ECO:0000259" key="11">
    <source>
        <dbReference type="PROSITE" id="PS51105"/>
    </source>
</evidence>
<evidence type="ECO:0000256" key="4">
    <source>
        <dbReference type="ARBA" id="ARBA00022597"/>
    </source>
</evidence>
<feature type="transmembrane region" description="Helical" evidence="10">
    <location>
        <begin position="183"/>
        <end position="207"/>
    </location>
</feature>
<sequence length="471" mass="50537">MSAMERMTGTIEKRIAPVANKLARQKYIQVMQSTFLSLIPFFTLGSFALIIVSPPVDPQRLDPGFGRSFFQGWTSLADFAGPAVLPIYFVTIGAISLYVVAGMAFYLGRHHKMQSIVPVATALAAFLIMAGTDEKNELTTAYLGGTGLFTGIIVTIGGFELYRFLYAKRVGRIELSGNGVPPALTESLASLVPIVIVLLTAGIVSALTRVLTGSPFPDLIRLILTPLVSGVNTIWVVILLAVVVMLLWWFGIHDTVITGPLSPFLINNMTANAAAYAAGATTLALPFIVSEPFWWTFMAIGGSGATMGLAFLAAFSKSKHIKTVGRLSVVPALFNINEPLIFGLPLMYNPVLFFPFIGTMAFNGAVAFVFMDLHLIGRPFVDPGWNMIAPVGALISTLDWKAMLLVLGLIVVDALIYLPFFKVYEKQKLAEERAQADSDAEAVAASPTTTPAASPVTDNRLADGDAAAQPI</sequence>
<dbReference type="GO" id="GO:1902815">
    <property type="term" value="P:N,N'-diacetylchitobiose import"/>
    <property type="evidence" value="ECO:0007669"/>
    <property type="project" value="TreeGrafter"/>
</dbReference>
<dbReference type="InterPro" id="IPR004796">
    <property type="entry name" value="PTS_IIC_cello"/>
</dbReference>
<feature type="domain" description="PTS EIIC type-3" evidence="11">
    <location>
        <begin position="11"/>
        <end position="420"/>
    </location>
</feature>
<feature type="transmembrane region" description="Helical" evidence="10">
    <location>
        <begin position="115"/>
        <end position="132"/>
    </location>
</feature>
<feature type="transmembrane region" description="Helical" evidence="10">
    <location>
        <begin position="404"/>
        <end position="424"/>
    </location>
</feature>
<feature type="transmembrane region" description="Helical" evidence="10">
    <location>
        <begin position="294"/>
        <end position="315"/>
    </location>
</feature>
<evidence type="ECO:0000313" key="12">
    <source>
        <dbReference type="EMBL" id="NYG98391.1"/>
    </source>
</evidence>
<dbReference type="InterPro" id="IPR003352">
    <property type="entry name" value="PTS_EIIC"/>
</dbReference>
<feature type="transmembrane region" description="Helical" evidence="10">
    <location>
        <begin position="352"/>
        <end position="373"/>
    </location>
</feature>
<dbReference type="InterPro" id="IPR004501">
    <property type="entry name" value="PTS_EIIC_3"/>
</dbReference>
<reference evidence="12 13" key="1">
    <citation type="submission" date="2020-07" db="EMBL/GenBank/DDBJ databases">
        <title>Sequencing the genomes of 1000 actinobacteria strains.</title>
        <authorList>
            <person name="Klenk H.-P."/>
        </authorList>
    </citation>
    <scope>NUCLEOTIDE SEQUENCE [LARGE SCALE GENOMIC DNA]</scope>
    <source>
        <strain evidence="12 13">DSM 23141</strain>
    </source>
</reference>
<keyword evidence="6 10" id="KW-1133">Transmembrane helix</keyword>
<evidence type="ECO:0000256" key="3">
    <source>
        <dbReference type="ARBA" id="ARBA00022475"/>
    </source>
</evidence>
<dbReference type="NCBIfam" id="TIGR00410">
    <property type="entry name" value="lacE"/>
    <property type="match status" value="1"/>
</dbReference>
<evidence type="ECO:0000256" key="10">
    <source>
        <dbReference type="SAM" id="Phobius"/>
    </source>
</evidence>
<dbReference type="PANTHER" id="PTHR33989:SF4">
    <property type="entry name" value="PTS SYSTEM N,N'-DIACETYLCHITOBIOSE-SPECIFIC EIIC COMPONENT"/>
    <property type="match status" value="1"/>
</dbReference>
<evidence type="ECO:0000256" key="1">
    <source>
        <dbReference type="ARBA" id="ARBA00004651"/>
    </source>
</evidence>
<feature type="transmembrane region" description="Helical" evidence="10">
    <location>
        <begin position="227"/>
        <end position="252"/>
    </location>
</feature>
<comment type="subcellular location">
    <subcellularLocation>
        <location evidence="1">Cell membrane</location>
        <topology evidence="1">Multi-pass membrane protein</topology>
    </subcellularLocation>
</comment>
<evidence type="ECO:0000313" key="13">
    <source>
        <dbReference type="Proteomes" id="UP000553888"/>
    </source>
</evidence>
<accession>A0A852YB18</accession>
<evidence type="ECO:0000256" key="8">
    <source>
        <dbReference type="PIRNR" id="PIRNR006351"/>
    </source>
</evidence>
<dbReference type="RefSeq" id="WP_218853443.1">
    <property type="nucleotide sequence ID" value="NZ_JACBZY010000001.1"/>
</dbReference>
<feature type="transmembrane region" description="Helical" evidence="10">
    <location>
        <begin position="138"/>
        <end position="162"/>
    </location>
</feature>
<keyword evidence="2 8" id="KW-0813">Transport</keyword>
<evidence type="ECO:0000256" key="9">
    <source>
        <dbReference type="SAM" id="MobiDB-lite"/>
    </source>
</evidence>
<comment type="function">
    <text evidence="8">The phosphoenolpyruvate-dependent sugar phosphotransferase system (PTS), a major carbohydrate active -transport system, catalyzes the phosphorylation of incoming sugar substrates concomitant with their translocation across the cell membrane.</text>
</comment>
<dbReference type="AlphaFoldDB" id="A0A852YB18"/>
<protein>
    <recommendedName>
        <fullName evidence="8">Permease IIC component</fullName>
    </recommendedName>
</protein>
<dbReference type="GO" id="GO:0005886">
    <property type="term" value="C:plasma membrane"/>
    <property type="evidence" value="ECO:0007669"/>
    <property type="project" value="UniProtKB-SubCell"/>
</dbReference>
<gene>
    <name evidence="12" type="ORF">BJ979_001017</name>
</gene>
<organism evidence="12 13">
    <name type="scientific">Schumannella luteola</name>
    <dbReference type="NCBI Taxonomy" id="472059"/>
    <lineage>
        <taxon>Bacteria</taxon>
        <taxon>Bacillati</taxon>
        <taxon>Actinomycetota</taxon>
        <taxon>Actinomycetes</taxon>
        <taxon>Micrococcales</taxon>
        <taxon>Microbacteriaceae</taxon>
        <taxon>Schumannella</taxon>
    </lineage>
</organism>
<proteinExistence type="predicted"/>
<dbReference type="PIRSF" id="PIRSF006351">
    <property type="entry name" value="PTS_EIIC-Cellobiose"/>
    <property type="match status" value="1"/>
</dbReference>
<dbReference type="PANTHER" id="PTHR33989">
    <property type="match status" value="1"/>
</dbReference>
<name>A0A852YB18_9MICO</name>
<feature type="transmembrane region" description="Helical" evidence="10">
    <location>
        <begin position="34"/>
        <end position="53"/>
    </location>
</feature>
<evidence type="ECO:0000256" key="2">
    <source>
        <dbReference type="ARBA" id="ARBA00022448"/>
    </source>
</evidence>
<dbReference type="GO" id="GO:0008982">
    <property type="term" value="F:protein-N(PI)-phosphohistidine-sugar phosphotransferase activity"/>
    <property type="evidence" value="ECO:0007669"/>
    <property type="project" value="UniProtKB-UniRule"/>
</dbReference>
<evidence type="ECO:0000256" key="7">
    <source>
        <dbReference type="ARBA" id="ARBA00023136"/>
    </source>
</evidence>
<feature type="region of interest" description="Disordered" evidence="9">
    <location>
        <begin position="440"/>
        <end position="471"/>
    </location>
</feature>
<dbReference type="EMBL" id="JACBZY010000001">
    <property type="protein sequence ID" value="NYG98391.1"/>
    <property type="molecule type" value="Genomic_DNA"/>
</dbReference>
<keyword evidence="7 8" id="KW-0472">Membrane</keyword>
<dbReference type="Pfam" id="PF02378">
    <property type="entry name" value="PTS_EIIC"/>
    <property type="match status" value="1"/>
</dbReference>
<keyword evidence="13" id="KW-1185">Reference proteome</keyword>
<dbReference type="Proteomes" id="UP000553888">
    <property type="component" value="Unassembled WGS sequence"/>
</dbReference>
<feature type="transmembrane region" description="Helical" evidence="10">
    <location>
        <begin position="85"/>
        <end position="108"/>
    </location>
</feature>
<evidence type="ECO:0000256" key="6">
    <source>
        <dbReference type="ARBA" id="ARBA00022989"/>
    </source>
</evidence>
<keyword evidence="3 8" id="KW-1003">Cell membrane</keyword>
<keyword evidence="4 8" id="KW-0762">Sugar transport</keyword>
<comment type="caution">
    <text evidence="12">The sequence shown here is derived from an EMBL/GenBank/DDBJ whole genome shotgun (WGS) entry which is preliminary data.</text>
</comment>
<dbReference type="InterPro" id="IPR051088">
    <property type="entry name" value="PTS_Sugar-EIIC/EIIB"/>
</dbReference>
<feature type="transmembrane region" description="Helical" evidence="10">
    <location>
        <begin position="264"/>
        <end position="288"/>
    </location>
</feature>
<feature type="compositionally biased region" description="Low complexity" evidence="9">
    <location>
        <begin position="441"/>
        <end position="457"/>
    </location>
</feature>
<keyword evidence="5 10" id="KW-0812">Transmembrane</keyword>
<evidence type="ECO:0000256" key="5">
    <source>
        <dbReference type="ARBA" id="ARBA00022692"/>
    </source>
</evidence>